<dbReference type="RefSeq" id="WP_111273728.1">
    <property type="nucleotide sequence ID" value="NZ_QKWW01000143.1"/>
</dbReference>
<feature type="domain" description="HTH cro/C1-type" evidence="1">
    <location>
        <begin position="9"/>
        <end position="64"/>
    </location>
</feature>
<dbReference type="GO" id="GO:0003677">
    <property type="term" value="F:DNA binding"/>
    <property type="evidence" value="ECO:0007669"/>
    <property type="project" value="InterPro"/>
</dbReference>
<sequence length="76" mass="8529">MSNILGVYLKKQRKKRGLNLVELSQLSGVSSAQISRIETGKRGIPKPDTLKKLSLALMISYEDLMMRAGYLEKVPH</sequence>
<dbReference type="PROSITE" id="PS50943">
    <property type="entry name" value="HTH_CROC1"/>
    <property type="match status" value="1"/>
</dbReference>
<gene>
    <name evidence="2" type="ORF">DN757_29595</name>
</gene>
<dbReference type="Proteomes" id="UP000249204">
    <property type="component" value="Unassembled WGS sequence"/>
</dbReference>
<dbReference type="InterPro" id="IPR001387">
    <property type="entry name" value="Cro/C1-type_HTH"/>
</dbReference>
<dbReference type="SUPFAM" id="SSF47413">
    <property type="entry name" value="lambda repressor-like DNA-binding domains"/>
    <property type="match status" value="1"/>
</dbReference>
<dbReference type="Pfam" id="PF01381">
    <property type="entry name" value="HTH_3"/>
    <property type="match status" value="1"/>
</dbReference>
<proteinExistence type="predicted"/>
<organism evidence="2 3">
    <name type="scientific">Paenibacillus silvae</name>
    <dbReference type="NCBI Taxonomy" id="1325358"/>
    <lineage>
        <taxon>Bacteria</taxon>
        <taxon>Bacillati</taxon>
        <taxon>Bacillota</taxon>
        <taxon>Bacilli</taxon>
        <taxon>Bacillales</taxon>
        <taxon>Paenibacillaceae</taxon>
        <taxon>Paenibacillus</taxon>
    </lineage>
</organism>
<dbReference type="CDD" id="cd00093">
    <property type="entry name" value="HTH_XRE"/>
    <property type="match status" value="1"/>
</dbReference>
<protein>
    <submittedName>
        <fullName evidence="2">Transcriptional regulator</fullName>
    </submittedName>
</protein>
<evidence type="ECO:0000259" key="1">
    <source>
        <dbReference type="PROSITE" id="PS50943"/>
    </source>
</evidence>
<comment type="caution">
    <text evidence="2">The sequence shown here is derived from an EMBL/GenBank/DDBJ whole genome shotgun (WGS) entry which is preliminary data.</text>
</comment>
<reference evidence="2 3" key="1">
    <citation type="submission" date="2018-06" db="EMBL/GenBank/DDBJ databases">
        <title>Isolation of heavy metals resistant Paenibacillus silvae NC2 from Gold-Copper mine in ZiJin, China.</title>
        <authorList>
            <person name="Xu J."/>
            <person name="Mazhar H.S."/>
            <person name="Rensing C."/>
        </authorList>
    </citation>
    <scope>NUCLEOTIDE SEQUENCE [LARGE SCALE GENOMIC DNA]</scope>
    <source>
        <strain evidence="2 3">NC2</strain>
    </source>
</reference>
<accession>A0A2W6Q3W7</accession>
<evidence type="ECO:0000313" key="3">
    <source>
        <dbReference type="Proteomes" id="UP000249204"/>
    </source>
</evidence>
<dbReference type="SMART" id="SM00530">
    <property type="entry name" value="HTH_XRE"/>
    <property type="match status" value="1"/>
</dbReference>
<evidence type="ECO:0000313" key="2">
    <source>
        <dbReference type="EMBL" id="PZT51983.1"/>
    </source>
</evidence>
<dbReference type="InterPro" id="IPR010982">
    <property type="entry name" value="Lambda_DNA-bd_dom_sf"/>
</dbReference>
<dbReference type="EMBL" id="QKWW01000143">
    <property type="protein sequence ID" value="PZT51983.1"/>
    <property type="molecule type" value="Genomic_DNA"/>
</dbReference>
<dbReference type="Gene3D" id="1.10.260.40">
    <property type="entry name" value="lambda repressor-like DNA-binding domains"/>
    <property type="match status" value="1"/>
</dbReference>
<name>A0A2W6Q3W7_9BACL</name>
<dbReference type="AlphaFoldDB" id="A0A2W6Q3W7"/>